<feature type="transmembrane region" description="Helical" evidence="5">
    <location>
        <begin position="103"/>
        <end position="122"/>
    </location>
</feature>
<dbReference type="InterPro" id="IPR007016">
    <property type="entry name" value="O-antigen_ligase-rel_domated"/>
</dbReference>
<reference evidence="7 8" key="1">
    <citation type="submission" date="2016-10" db="EMBL/GenBank/DDBJ databases">
        <authorList>
            <person name="de Groot N.N."/>
        </authorList>
    </citation>
    <scope>NUCLEOTIDE SEQUENCE [LARGE SCALE GENOMIC DNA]</scope>
    <source>
        <strain evidence="7 8">APO</strain>
    </source>
</reference>
<sequence>MILLAKKKVARSAKIDQAPKTQPPTILSTIPIFLVMLLVPLVMRLKIVELDPQSAQIWIEGSHNLDFNAYWKMIFLVVLAVITGFTMVMEWILTKKTFVLRKWWLPAAMFSVLTLLSTFFSSNPTVARRGVMDHYEGMWAILAYMLLFVSTLYLVQTSQQRRFVLHGLLFSSIIIGIIGTLQWIGYDPMIAPWFQRMMLPPELHHAIADSGHTGGGHSVYATLGNSNYIGSFTALTIPVLLAAAYINKNHRVLKFLYAIASVLMLITLTGSQSRAGIAAFLAMAIITTTLVLIKASGKTKKVVLAGSIGMLGVLVATVWMHPQIVNRTIAELQQKENPAGLTDLWIEENLITMETMQGILHIQYEKDQTIVLKDETGNPIENLAESPFAVYEISLDHSSEHPVLLVDNQKKAIEFPYINDKFHITDLKGKIRPYERVEKWGFEGRESLGSRRGYTWSRTLPLLKDHLLIGAGPGNFIFEFPQEDFLGQLQGYNHPNRIVSNPHNQYLQIAIYTGLLSLVMFILLIGQFFWNWCRKKKQKLDLTEENQLLLTAITLGIAGYLIAAIFNDSIVAIAPVFWILLAMGIRLQSECNQEDDAKNEKTET</sequence>
<feature type="transmembrane region" description="Helical" evidence="5">
    <location>
        <begin position="21"/>
        <end position="43"/>
    </location>
</feature>
<feature type="transmembrane region" description="Helical" evidence="5">
    <location>
        <begin position="506"/>
        <end position="526"/>
    </location>
</feature>
<evidence type="ECO:0000256" key="2">
    <source>
        <dbReference type="ARBA" id="ARBA00022692"/>
    </source>
</evidence>
<feature type="transmembrane region" description="Helical" evidence="5">
    <location>
        <begin position="167"/>
        <end position="186"/>
    </location>
</feature>
<evidence type="ECO:0000256" key="4">
    <source>
        <dbReference type="ARBA" id="ARBA00023136"/>
    </source>
</evidence>
<feature type="transmembrane region" description="Helical" evidence="5">
    <location>
        <begin position="302"/>
        <end position="320"/>
    </location>
</feature>
<feature type="transmembrane region" description="Helical" evidence="5">
    <location>
        <begin position="228"/>
        <end position="246"/>
    </location>
</feature>
<feature type="transmembrane region" description="Helical" evidence="5">
    <location>
        <begin position="547"/>
        <end position="566"/>
    </location>
</feature>
<evidence type="ECO:0000256" key="3">
    <source>
        <dbReference type="ARBA" id="ARBA00022989"/>
    </source>
</evidence>
<name>A0A1H3PDJ6_9FIRM</name>
<dbReference type="Proteomes" id="UP000199230">
    <property type="component" value="Unassembled WGS sequence"/>
</dbReference>
<feature type="transmembrane region" description="Helical" evidence="5">
    <location>
        <begin position="69"/>
        <end position="91"/>
    </location>
</feature>
<feature type="transmembrane region" description="Helical" evidence="5">
    <location>
        <begin position="572"/>
        <end position="589"/>
    </location>
</feature>
<dbReference type="Pfam" id="PF04932">
    <property type="entry name" value="Wzy_C"/>
    <property type="match status" value="1"/>
</dbReference>
<dbReference type="PANTHER" id="PTHR37422">
    <property type="entry name" value="TEICHURONIC ACID BIOSYNTHESIS PROTEIN TUAE"/>
    <property type="match status" value="1"/>
</dbReference>
<dbReference type="PANTHER" id="PTHR37422:SF13">
    <property type="entry name" value="LIPOPOLYSACCHARIDE BIOSYNTHESIS PROTEIN PA4999-RELATED"/>
    <property type="match status" value="1"/>
</dbReference>
<feature type="transmembrane region" description="Helical" evidence="5">
    <location>
        <begin position="137"/>
        <end position="155"/>
    </location>
</feature>
<evidence type="ECO:0000313" key="7">
    <source>
        <dbReference type="EMBL" id="SDY99224.1"/>
    </source>
</evidence>
<dbReference type="GO" id="GO:0016874">
    <property type="term" value="F:ligase activity"/>
    <property type="evidence" value="ECO:0007669"/>
    <property type="project" value="UniProtKB-KW"/>
</dbReference>
<keyword evidence="7" id="KW-0436">Ligase</keyword>
<dbReference type="STRING" id="159292.SAMN05192546_106157"/>
<keyword evidence="4 5" id="KW-0472">Membrane</keyword>
<proteinExistence type="predicted"/>
<keyword evidence="8" id="KW-1185">Reference proteome</keyword>
<keyword evidence="2 5" id="KW-0812">Transmembrane</keyword>
<keyword evidence="3 5" id="KW-1133">Transmembrane helix</keyword>
<evidence type="ECO:0000259" key="6">
    <source>
        <dbReference type="Pfam" id="PF04932"/>
    </source>
</evidence>
<protein>
    <submittedName>
        <fullName evidence="7">O-Antigen ligase</fullName>
    </submittedName>
</protein>
<dbReference type="InterPro" id="IPR051533">
    <property type="entry name" value="WaaL-like"/>
</dbReference>
<comment type="subcellular location">
    <subcellularLocation>
        <location evidence="1">Membrane</location>
        <topology evidence="1">Multi-pass membrane protein</topology>
    </subcellularLocation>
</comment>
<feature type="domain" description="O-antigen ligase-related" evidence="6">
    <location>
        <begin position="260"/>
        <end position="522"/>
    </location>
</feature>
<dbReference type="EMBL" id="FNPV01000006">
    <property type="protein sequence ID" value="SDY99224.1"/>
    <property type="molecule type" value="Genomic_DNA"/>
</dbReference>
<evidence type="ECO:0000313" key="8">
    <source>
        <dbReference type="Proteomes" id="UP000199230"/>
    </source>
</evidence>
<dbReference type="GO" id="GO:0016020">
    <property type="term" value="C:membrane"/>
    <property type="evidence" value="ECO:0007669"/>
    <property type="project" value="UniProtKB-SubCell"/>
</dbReference>
<feature type="transmembrane region" description="Helical" evidence="5">
    <location>
        <begin position="277"/>
        <end position="295"/>
    </location>
</feature>
<evidence type="ECO:0000256" key="1">
    <source>
        <dbReference type="ARBA" id="ARBA00004141"/>
    </source>
</evidence>
<evidence type="ECO:0000256" key="5">
    <source>
        <dbReference type="SAM" id="Phobius"/>
    </source>
</evidence>
<organism evidence="7 8">
    <name type="scientific">Tindallia californiensis</name>
    <dbReference type="NCBI Taxonomy" id="159292"/>
    <lineage>
        <taxon>Bacteria</taxon>
        <taxon>Bacillati</taxon>
        <taxon>Bacillota</taxon>
        <taxon>Clostridia</taxon>
        <taxon>Peptostreptococcales</taxon>
        <taxon>Tindalliaceae</taxon>
        <taxon>Tindallia</taxon>
    </lineage>
</organism>
<gene>
    <name evidence="7" type="ORF">SAMN05192546_106157</name>
</gene>
<feature type="transmembrane region" description="Helical" evidence="5">
    <location>
        <begin position="253"/>
        <end position="271"/>
    </location>
</feature>
<dbReference type="AlphaFoldDB" id="A0A1H3PDJ6"/>
<accession>A0A1H3PDJ6</accession>